<sequence length="78" mass="8212">MSVETPPDTPPSMPSTTVSTTTFASVEMTIIAGASDKFWRENPFGNWATALLSSSPGRSCRRSPVAAATVGDQPRSPL</sequence>
<keyword evidence="3" id="KW-1185">Reference proteome</keyword>
<feature type="compositionally biased region" description="Low complexity" evidence="1">
    <location>
        <begin position="54"/>
        <end position="64"/>
    </location>
</feature>
<reference evidence="2" key="1">
    <citation type="journal article" date="2023" name="Nat. Commun.">
        <title>Diploid and tetraploid genomes of Acorus and the evolution of monocots.</title>
        <authorList>
            <person name="Ma L."/>
            <person name="Liu K.W."/>
            <person name="Li Z."/>
            <person name="Hsiao Y.Y."/>
            <person name="Qi Y."/>
            <person name="Fu T."/>
            <person name="Tang G.D."/>
            <person name="Zhang D."/>
            <person name="Sun W.H."/>
            <person name="Liu D.K."/>
            <person name="Li Y."/>
            <person name="Chen G.Z."/>
            <person name="Liu X.D."/>
            <person name="Liao X.Y."/>
            <person name="Jiang Y.T."/>
            <person name="Yu X."/>
            <person name="Hao Y."/>
            <person name="Huang J."/>
            <person name="Zhao X.W."/>
            <person name="Ke S."/>
            <person name="Chen Y.Y."/>
            <person name="Wu W.L."/>
            <person name="Hsu J.L."/>
            <person name="Lin Y.F."/>
            <person name="Huang M.D."/>
            <person name="Li C.Y."/>
            <person name="Huang L."/>
            <person name="Wang Z.W."/>
            <person name="Zhao X."/>
            <person name="Zhong W.Y."/>
            <person name="Peng D.H."/>
            <person name="Ahmad S."/>
            <person name="Lan S."/>
            <person name="Zhang J.S."/>
            <person name="Tsai W.C."/>
            <person name="Van de Peer Y."/>
            <person name="Liu Z.J."/>
        </authorList>
    </citation>
    <scope>NUCLEOTIDE SEQUENCE</scope>
    <source>
        <strain evidence="2">CP</strain>
    </source>
</reference>
<evidence type="ECO:0000256" key="1">
    <source>
        <dbReference type="SAM" id="MobiDB-lite"/>
    </source>
</evidence>
<comment type="caution">
    <text evidence="2">The sequence shown here is derived from an EMBL/GenBank/DDBJ whole genome shotgun (WGS) entry which is preliminary data.</text>
</comment>
<evidence type="ECO:0000313" key="2">
    <source>
        <dbReference type="EMBL" id="KAK1316720.1"/>
    </source>
</evidence>
<protein>
    <submittedName>
        <fullName evidence="2">Uncharacterized protein</fullName>
    </submittedName>
</protein>
<organism evidence="2 3">
    <name type="scientific">Acorus calamus</name>
    <name type="common">Sweet flag</name>
    <dbReference type="NCBI Taxonomy" id="4465"/>
    <lineage>
        <taxon>Eukaryota</taxon>
        <taxon>Viridiplantae</taxon>
        <taxon>Streptophyta</taxon>
        <taxon>Embryophyta</taxon>
        <taxon>Tracheophyta</taxon>
        <taxon>Spermatophyta</taxon>
        <taxon>Magnoliopsida</taxon>
        <taxon>Liliopsida</taxon>
        <taxon>Acoraceae</taxon>
        <taxon>Acorus</taxon>
    </lineage>
</organism>
<reference evidence="2" key="2">
    <citation type="submission" date="2023-06" db="EMBL/GenBank/DDBJ databases">
        <authorList>
            <person name="Ma L."/>
            <person name="Liu K.-W."/>
            <person name="Li Z."/>
            <person name="Hsiao Y.-Y."/>
            <person name="Qi Y."/>
            <person name="Fu T."/>
            <person name="Tang G."/>
            <person name="Zhang D."/>
            <person name="Sun W.-H."/>
            <person name="Liu D.-K."/>
            <person name="Li Y."/>
            <person name="Chen G.-Z."/>
            <person name="Liu X.-D."/>
            <person name="Liao X.-Y."/>
            <person name="Jiang Y.-T."/>
            <person name="Yu X."/>
            <person name="Hao Y."/>
            <person name="Huang J."/>
            <person name="Zhao X.-W."/>
            <person name="Ke S."/>
            <person name="Chen Y.-Y."/>
            <person name="Wu W.-L."/>
            <person name="Hsu J.-L."/>
            <person name="Lin Y.-F."/>
            <person name="Huang M.-D."/>
            <person name="Li C.-Y."/>
            <person name="Huang L."/>
            <person name="Wang Z.-W."/>
            <person name="Zhao X."/>
            <person name="Zhong W.-Y."/>
            <person name="Peng D.-H."/>
            <person name="Ahmad S."/>
            <person name="Lan S."/>
            <person name="Zhang J.-S."/>
            <person name="Tsai W.-C."/>
            <person name="Van De Peer Y."/>
            <person name="Liu Z.-J."/>
        </authorList>
    </citation>
    <scope>NUCLEOTIDE SEQUENCE</scope>
    <source>
        <strain evidence="2">CP</strain>
        <tissue evidence="2">Leaves</tissue>
    </source>
</reference>
<dbReference type="EMBL" id="JAUJYO010000005">
    <property type="protein sequence ID" value="KAK1316720.1"/>
    <property type="molecule type" value="Genomic_DNA"/>
</dbReference>
<feature type="region of interest" description="Disordered" evidence="1">
    <location>
        <begin position="54"/>
        <end position="78"/>
    </location>
</feature>
<name>A0AAV9ET43_ACOCL</name>
<proteinExistence type="predicted"/>
<dbReference type="AlphaFoldDB" id="A0AAV9ET43"/>
<accession>A0AAV9ET43</accession>
<dbReference type="Proteomes" id="UP001180020">
    <property type="component" value="Unassembled WGS sequence"/>
</dbReference>
<evidence type="ECO:0000313" key="3">
    <source>
        <dbReference type="Proteomes" id="UP001180020"/>
    </source>
</evidence>
<gene>
    <name evidence="2" type="ORF">QJS10_CPA05g02075</name>
</gene>